<evidence type="ECO:0000256" key="3">
    <source>
        <dbReference type="ARBA" id="ARBA00022692"/>
    </source>
</evidence>
<dbReference type="InterPro" id="IPR036259">
    <property type="entry name" value="MFS_trans_sf"/>
</dbReference>
<comment type="caution">
    <text evidence="9">The sequence shown here is derived from an EMBL/GenBank/DDBJ whole genome shotgun (WGS) entry which is preliminary data.</text>
</comment>
<feature type="transmembrane region" description="Helical" evidence="7">
    <location>
        <begin position="142"/>
        <end position="164"/>
    </location>
</feature>
<comment type="subcellular location">
    <subcellularLocation>
        <location evidence="1">Cell inner membrane</location>
        <topology evidence="1">Multi-pass membrane protein</topology>
    </subcellularLocation>
</comment>
<keyword evidence="4 7" id="KW-1133">Transmembrane helix</keyword>
<evidence type="ECO:0000256" key="6">
    <source>
        <dbReference type="SAM" id="MobiDB-lite"/>
    </source>
</evidence>
<keyword evidence="10" id="KW-1185">Reference proteome</keyword>
<dbReference type="RefSeq" id="WP_344809665.1">
    <property type="nucleotide sequence ID" value="NZ_BAABAB010000050.1"/>
</dbReference>
<dbReference type="EMBL" id="BAABAB010000050">
    <property type="protein sequence ID" value="GAA3640881.1"/>
    <property type="molecule type" value="Genomic_DNA"/>
</dbReference>
<evidence type="ECO:0000313" key="9">
    <source>
        <dbReference type="EMBL" id="GAA3640881.1"/>
    </source>
</evidence>
<evidence type="ECO:0000259" key="8">
    <source>
        <dbReference type="PROSITE" id="PS50850"/>
    </source>
</evidence>
<keyword evidence="2" id="KW-0813">Transport</keyword>
<dbReference type="PROSITE" id="PS50850">
    <property type="entry name" value="MFS"/>
    <property type="match status" value="1"/>
</dbReference>
<name>A0ABP7AVP2_9ACTN</name>
<keyword evidence="3 7" id="KW-0812">Transmembrane</keyword>
<gene>
    <name evidence="9" type="ORF">GCM10022236_49390</name>
</gene>
<dbReference type="Proteomes" id="UP001501490">
    <property type="component" value="Unassembled WGS sequence"/>
</dbReference>
<evidence type="ECO:0000256" key="5">
    <source>
        <dbReference type="ARBA" id="ARBA00023136"/>
    </source>
</evidence>
<evidence type="ECO:0000256" key="7">
    <source>
        <dbReference type="SAM" id="Phobius"/>
    </source>
</evidence>
<keyword evidence="5 7" id="KW-0472">Membrane</keyword>
<dbReference type="InterPro" id="IPR011701">
    <property type="entry name" value="MFS"/>
</dbReference>
<organism evidence="9 10">
    <name type="scientific">Microlunatus ginsengisoli</name>
    <dbReference type="NCBI Taxonomy" id="363863"/>
    <lineage>
        <taxon>Bacteria</taxon>
        <taxon>Bacillati</taxon>
        <taxon>Actinomycetota</taxon>
        <taxon>Actinomycetes</taxon>
        <taxon>Propionibacteriales</taxon>
        <taxon>Propionibacteriaceae</taxon>
        <taxon>Microlunatus</taxon>
    </lineage>
</organism>
<dbReference type="SUPFAM" id="SSF103473">
    <property type="entry name" value="MFS general substrate transporter"/>
    <property type="match status" value="1"/>
</dbReference>
<evidence type="ECO:0000256" key="2">
    <source>
        <dbReference type="ARBA" id="ARBA00022448"/>
    </source>
</evidence>
<feature type="transmembrane region" description="Helical" evidence="7">
    <location>
        <begin position="407"/>
        <end position="433"/>
    </location>
</feature>
<dbReference type="InterPro" id="IPR020846">
    <property type="entry name" value="MFS_dom"/>
</dbReference>
<feature type="transmembrane region" description="Helical" evidence="7">
    <location>
        <begin position="54"/>
        <end position="72"/>
    </location>
</feature>
<feature type="domain" description="Major facilitator superfamily (MFS) profile" evidence="8">
    <location>
        <begin position="19"/>
        <end position="435"/>
    </location>
</feature>
<sequence>MTDSAPIGRARIGERDWILLLGLAVGLLASELAETVFATALPTVAGDLGHAAQLAWITTAYLLAGTAVMPVYGRLSDRAGRRPLLLTALGLFLAGSVTGALAGGFATVVLARVIQGLGGGGLLILVQSVVADTVEPRRRVTVMSGIGAVFAVAAVAGPVAGGWLSEHVGWRSLFWVGIPFALLAALVVWLRLPAGVPTDRAAAEPPAPLRLFRTRDFTTTVLATGLLAVAAFGSIAYLPTYLQMGLGLRPTTAGLVMLALVGGLAIGTVLTARLVKRTGRTKPPLVVGSCSAAAGLLLLAATSTGAGLGLAVAGLIVLGLGVGSAWEVAVVVAQTSVGDDAVGTATSVHSLGREIGVVVGTAVVGVWFTARLQSLLAGQLDDQTVRSLGPATLDALPDGALLVVHQAYVGALAPVLAAVAPLALAAAVVFAALRSGKLARVRTGAPASEADGGEPGRIERADRMIR</sequence>
<dbReference type="PRINTS" id="PR01036">
    <property type="entry name" value="TCRTETB"/>
</dbReference>
<dbReference type="PANTHER" id="PTHR23501:SF191">
    <property type="entry name" value="VACUOLAR BASIC AMINO ACID TRANSPORTER 4"/>
    <property type="match status" value="1"/>
</dbReference>
<proteinExistence type="predicted"/>
<evidence type="ECO:0000256" key="1">
    <source>
        <dbReference type="ARBA" id="ARBA00004429"/>
    </source>
</evidence>
<evidence type="ECO:0000256" key="4">
    <source>
        <dbReference type="ARBA" id="ARBA00022989"/>
    </source>
</evidence>
<reference evidence="10" key="1">
    <citation type="journal article" date="2019" name="Int. J. Syst. Evol. Microbiol.">
        <title>The Global Catalogue of Microorganisms (GCM) 10K type strain sequencing project: providing services to taxonomists for standard genome sequencing and annotation.</title>
        <authorList>
            <consortium name="The Broad Institute Genomics Platform"/>
            <consortium name="The Broad Institute Genome Sequencing Center for Infectious Disease"/>
            <person name="Wu L."/>
            <person name="Ma J."/>
        </authorList>
    </citation>
    <scope>NUCLEOTIDE SEQUENCE [LARGE SCALE GENOMIC DNA]</scope>
    <source>
        <strain evidence="10">JCM 16929</strain>
    </source>
</reference>
<feature type="transmembrane region" description="Helical" evidence="7">
    <location>
        <begin position="220"/>
        <end position="240"/>
    </location>
</feature>
<dbReference type="Gene3D" id="1.20.1250.20">
    <property type="entry name" value="MFS general substrate transporter like domains"/>
    <property type="match status" value="1"/>
</dbReference>
<accession>A0ABP7AVP2</accession>
<feature type="transmembrane region" description="Helical" evidence="7">
    <location>
        <begin position="252"/>
        <end position="272"/>
    </location>
</feature>
<feature type="transmembrane region" description="Helical" evidence="7">
    <location>
        <begin position="109"/>
        <end position="130"/>
    </location>
</feature>
<feature type="compositionally biased region" description="Basic and acidic residues" evidence="6">
    <location>
        <begin position="454"/>
        <end position="466"/>
    </location>
</feature>
<feature type="region of interest" description="Disordered" evidence="6">
    <location>
        <begin position="444"/>
        <end position="466"/>
    </location>
</feature>
<feature type="transmembrane region" description="Helical" evidence="7">
    <location>
        <begin position="84"/>
        <end position="103"/>
    </location>
</feature>
<dbReference type="Pfam" id="PF07690">
    <property type="entry name" value="MFS_1"/>
    <property type="match status" value="1"/>
</dbReference>
<protein>
    <submittedName>
        <fullName evidence="9">MDR family MFS transporter</fullName>
    </submittedName>
</protein>
<dbReference type="PANTHER" id="PTHR23501">
    <property type="entry name" value="MAJOR FACILITATOR SUPERFAMILY"/>
    <property type="match status" value="1"/>
</dbReference>
<feature type="transmembrane region" description="Helical" evidence="7">
    <location>
        <begin position="170"/>
        <end position="190"/>
    </location>
</feature>
<evidence type="ECO:0000313" key="10">
    <source>
        <dbReference type="Proteomes" id="UP001501490"/>
    </source>
</evidence>